<evidence type="ECO:0000256" key="1">
    <source>
        <dbReference type="ARBA" id="ARBA00022801"/>
    </source>
</evidence>
<dbReference type="PANTHER" id="PTHR46517:SF1">
    <property type="entry name" value="FRUCTOSE-2,6-BISPHOSPHATASE TIGAR"/>
    <property type="match status" value="1"/>
</dbReference>
<dbReference type="PANTHER" id="PTHR46517">
    <property type="entry name" value="FRUCTOSE-2,6-BISPHOSPHATASE TIGAR"/>
    <property type="match status" value="1"/>
</dbReference>
<proteinExistence type="predicted"/>
<reference evidence="2 3" key="1">
    <citation type="submission" date="2016-11" db="EMBL/GenBank/DDBJ databases">
        <authorList>
            <person name="Jaros S."/>
            <person name="Januszkiewicz K."/>
            <person name="Wedrychowicz H."/>
        </authorList>
    </citation>
    <scope>NUCLEOTIDE SEQUENCE [LARGE SCALE GENOMIC DNA]</scope>
    <source>
        <strain evidence="2 3">Con a/3</strain>
    </source>
</reference>
<name>A0A1V3G9I4_9BACL</name>
<dbReference type="GO" id="GO:0005829">
    <property type="term" value="C:cytosol"/>
    <property type="evidence" value="ECO:0007669"/>
    <property type="project" value="TreeGrafter"/>
</dbReference>
<dbReference type="Proteomes" id="UP000188597">
    <property type="component" value="Unassembled WGS sequence"/>
</dbReference>
<dbReference type="InterPro" id="IPR029033">
    <property type="entry name" value="His_PPase_superfam"/>
</dbReference>
<evidence type="ECO:0000313" key="3">
    <source>
        <dbReference type="Proteomes" id="UP000188597"/>
    </source>
</evidence>
<dbReference type="OrthoDB" id="512570at2"/>
<evidence type="ECO:0000313" key="2">
    <source>
        <dbReference type="EMBL" id="OOE12937.1"/>
    </source>
</evidence>
<dbReference type="GO" id="GO:0043456">
    <property type="term" value="P:regulation of pentose-phosphate shunt"/>
    <property type="evidence" value="ECO:0007669"/>
    <property type="project" value="TreeGrafter"/>
</dbReference>
<evidence type="ECO:0008006" key="4">
    <source>
        <dbReference type="Google" id="ProtNLM"/>
    </source>
</evidence>
<dbReference type="RefSeq" id="WP_077363301.1">
    <property type="nucleotide sequence ID" value="NZ_MQMF01000002.1"/>
</dbReference>
<sequence length="179" mass="20902">MKIIAVRHCKACGQEHDAPLTEEGLHQAKELSRFLEGYRFDSVISSPFKRAIDTIMPYAKFTHTEIQTDERLAERILSTQTDPDWDWRFHLERTYKEEHLKFPGGESTFEAKQRIHSLIKELKEAGLHFVLLVTHGNLMSLLINLYDPSFGFIEWELLKNPDVFMIDIQSNDVTNLWVV</sequence>
<dbReference type="Pfam" id="PF00300">
    <property type="entry name" value="His_Phos_1"/>
    <property type="match status" value="1"/>
</dbReference>
<dbReference type="Gene3D" id="3.40.50.1240">
    <property type="entry name" value="Phosphoglycerate mutase-like"/>
    <property type="match status" value="1"/>
</dbReference>
<dbReference type="InterPro" id="IPR013078">
    <property type="entry name" value="His_Pase_superF_clade-1"/>
</dbReference>
<dbReference type="AlphaFoldDB" id="A0A1V3G9I4"/>
<dbReference type="InterPro" id="IPR051695">
    <property type="entry name" value="Phosphoglycerate_Mutase"/>
</dbReference>
<accession>A0A1V3G9I4</accession>
<dbReference type="GO" id="GO:0004331">
    <property type="term" value="F:fructose-2,6-bisphosphate 2-phosphatase activity"/>
    <property type="evidence" value="ECO:0007669"/>
    <property type="project" value="TreeGrafter"/>
</dbReference>
<organism evidence="2 3">
    <name type="scientific">Fictibacillus arsenicus</name>
    <dbReference type="NCBI Taxonomy" id="255247"/>
    <lineage>
        <taxon>Bacteria</taxon>
        <taxon>Bacillati</taxon>
        <taxon>Bacillota</taxon>
        <taxon>Bacilli</taxon>
        <taxon>Bacillales</taxon>
        <taxon>Fictibacillaceae</taxon>
        <taxon>Fictibacillus</taxon>
    </lineage>
</organism>
<protein>
    <recommendedName>
        <fullName evidence="4">Histidine phosphatase family protein</fullName>
    </recommendedName>
</protein>
<dbReference type="CDD" id="cd07067">
    <property type="entry name" value="HP_PGM_like"/>
    <property type="match status" value="1"/>
</dbReference>
<dbReference type="SMART" id="SM00855">
    <property type="entry name" value="PGAM"/>
    <property type="match status" value="1"/>
</dbReference>
<comment type="caution">
    <text evidence="2">The sequence shown here is derived from an EMBL/GenBank/DDBJ whole genome shotgun (WGS) entry which is preliminary data.</text>
</comment>
<keyword evidence="1" id="KW-0378">Hydrolase</keyword>
<gene>
    <name evidence="2" type="ORF">UN64_12925</name>
</gene>
<dbReference type="SUPFAM" id="SSF53254">
    <property type="entry name" value="Phosphoglycerate mutase-like"/>
    <property type="match status" value="1"/>
</dbReference>
<dbReference type="EMBL" id="MQMF01000002">
    <property type="protein sequence ID" value="OOE12937.1"/>
    <property type="molecule type" value="Genomic_DNA"/>
</dbReference>
<dbReference type="GO" id="GO:0045820">
    <property type="term" value="P:negative regulation of glycolytic process"/>
    <property type="evidence" value="ECO:0007669"/>
    <property type="project" value="TreeGrafter"/>
</dbReference>